<evidence type="ECO:0000256" key="1">
    <source>
        <dbReference type="ARBA" id="ARBA00001971"/>
    </source>
</evidence>
<keyword evidence="16" id="KW-1185">Reference proteome</keyword>
<evidence type="ECO:0000256" key="14">
    <source>
        <dbReference type="RuleBase" id="RU000461"/>
    </source>
</evidence>
<dbReference type="InterPro" id="IPR036396">
    <property type="entry name" value="Cyt_P450_sf"/>
</dbReference>
<evidence type="ECO:0000256" key="13">
    <source>
        <dbReference type="PIRSR" id="PIRSR602401-1"/>
    </source>
</evidence>
<proteinExistence type="inferred from homology"/>
<dbReference type="PANTHER" id="PTHR47955">
    <property type="entry name" value="CYTOCHROME P450 FAMILY 71 PROTEIN"/>
    <property type="match status" value="1"/>
</dbReference>
<evidence type="ECO:0000256" key="3">
    <source>
        <dbReference type="ARBA" id="ARBA00005179"/>
    </source>
</evidence>
<evidence type="ECO:0000256" key="10">
    <source>
        <dbReference type="ARBA" id="ARBA00023004"/>
    </source>
</evidence>
<keyword evidence="9 14" id="KW-0560">Oxidoreductase</keyword>
<evidence type="ECO:0000256" key="4">
    <source>
        <dbReference type="ARBA" id="ARBA00010617"/>
    </source>
</evidence>
<dbReference type="InterPro" id="IPR002401">
    <property type="entry name" value="Cyt_P450_E_grp-I"/>
</dbReference>
<comment type="cofactor">
    <cofactor evidence="1 13">
        <name>heme</name>
        <dbReference type="ChEBI" id="CHEBI:30413"/>
    </cofactor>
</comment>
<organism evidence="15 16">
    <name type="scientific">Panicum virgatum</name>
    <name type="common">Blackwell switchgrass</name>
    <dbReference type="NCBI Taxonomy" id="38727"/>
    <lineage>
        <taxon>Eukaryota</taxon>
        <taxon>Viridiplantae</taxon>
        <taxon>Streptophyta</taxon>
        <taxon>Embryophyta</taxon>
        <taxon>Tracheophyta</taxon>
        <taxon>Spermatophyta</taxon>
        <taxon>Magnoliopsida</taxon>
        <taxon>Liliopsida</taxon>
        <taxon>Poales</taxon>
        <taxon>Poaceae</taxon>
        <taxon>PACMAD clade</taxon>
        <taxon>Panicoideae</taxon>
        <taxon>Panicodae</taxon>
        <taxon>Paniceae</taxon>
        <taxon>Panicinae</taxon>
        <taxon>Panicum</taxon>
        <taxon>Panicum sect. Hiantes</taxon>
    </lineage>
</organism>
<name>A0A8T0QY24_PANVG</name>
<keyword evidence="5 13" id="KW-0349">Heme</keyword>
<keyword evidence="8" id="KW-1133">Transmembrane helix</keyword>
<dbReference type="OrthoDB" id="1470350at2759"/>
<evidence type="ECO:0000256" key="5">
    <source>
        <dbReference type="ARBA" id="ARBA00022617"/>
    </source>
</evidence>
<dbReference type="PRINTS" id="PR00385">
    <property type="entry name" value="P450"/>
</dbReference>
<dbReference type="InterPro" id="IPR017972">
    <property type="entry name" value="Cyt_P450_CS"/>
</dbReference>
<keyword evidence="7 13" id="KW-0479">Metal-binding</keyword>
<dbReference type="EMBL" id="CM029048">
    <property type="protein sequence ID" value="KAG2577869.1"/>
    <property type="molecule type" value="Genomic_DNA"/>
</dbReference>
<evidence type="ECO:0000256" key="8">
    <source>
        <dbReference type="ARBA" id="ARBA00022989"/>
    </source>
</evidence>
<evidence type="ECO:0000256" key="11">
    <source>
        <dbReference type="ARBA" id="ARBA00023033"/>
    </source>
</evidence>
<dbReference type="GO" id="GO:0016020">
    <property type="term" value="C:membrane"/>
    <property type="evidence" value="ECO:0007669"/>
    <property type="project" value="UniProtKB-SubCell"/>
</dbReference>
<sequence>MHQNKHFRGTMDHMNLAYQLLQATTPLAQLLLLVPLLLLLGHSISRGRHGSKKQRPKRCLPPSPPGLPIIGHLHLVSDLPHVSLRGLAAKHGGGGLAAKHGGGGLMLLRFGTVRSLVVSSPQAAQLVLRTQDHAFASRPASKVADVLFYGSTDIGFSPYGEHWRQLRKLITTHLLSIKKVNSNRDARHDEVRLVMEKIREVAAAAKAVDISEAMNTFANDIVCRAVSGKFFRAEGRNKLFRELIEANTRMIDGFNLEEYFPGVAKALGSLTGWFTSNKADEARKRWDGLLETIITDHEGRRRSSEHGHVAGGVEQEESDFIDVLLSVQKEYGITRDHIKAILMDMFGAGTDTSSLVLELAMAELMRNPQLMTKLQAEVRVNTPRGQQMVAQDDIASMTFLRAVVKETLRLHPPAPLLLPHLAMVECEVDGYTIPEGTRVIINEWAIGRDPESWEKPEQFMPERFTEGGSAAAIDFRGNDFQFVPFGAGRRICPGLNFGMATVEIMLANLVYCFDWELPAGMKKEDIDLTEVFGLTVHPKQKLVLVPKLRAIGAHALQAE</sequence>
<dbReference type="GO" id="GO:0005506">
    <property type="term" value="F:iron ion binding"/>
    <property type="evidence" value="ECO:0007669"/>
    <property type="project" value="InterPro"/>
</dbReference>
<evidence type="ECO:0000256" key="7">
    <source>
        <dbReference type="ARBA" id="ARBA00022723"/>
    </source>
</evidence>
<dbReference type="GO" id="GO:0004497">
    <property type="term" value="F:monooxygenase activity"/>
    <property type="evidence" value="ECO:0007669"/>
    <property type="project" value="UniProtKB-KW"/>
</dbReference>
<evidence type="ECO:0000256" key="9">
    <source>
        <dbReference type="ARBA" id="ARBA00023002"/>
    </source>
</evidence>
<dbReference type="Gene3D" id="1.10.630.10">
    <property type="entry name" value="Cytochrome P450"/>
    <property type="match status" value="1"/>
</dbReference>
<dbReference type="PROSITE" id="PS00086">
    <property type="entry name" value="CYTOCHROME_P450"/>
    <property type="match status" value="1"/>
</dbReference>
<comment type="pathway">
    <text evidence="3">Secondary metabolite biosynthesis.</text>
</comment>
<comment type="caution">
    <text evidence="15">The sequence shown here is derived from an EMBL/GenBank/DDBJ whole genome shotgun (WGS) entry which is preliminary data.</text>
</comment>
<evidence type="ECO:0000256" key="2">
    <source>
        <dbReference type="ARBA" id="ARBA00004370"/>
    </source>
</evidence>
<dbReference type="PRINTS" id="PR00463">
    <property type="entry name" value="EP450I"/>
</dbReference>
<reference evidence="15" key="1">
    <citation type="submission" date="2020-05" db="EMBL/GenBank/DDBJ databases">
        <title>WGS assembly of Panicum virgatum.</title>
        <authorList>
            <person name="Lovell J.T."/>
            <person name="Jenkins J."/>
            <person name="Shu S."/>
            <person name="Juenger T.E."/>
            <person name="Schmutz J."/>
        </authorList>
    </citation>
    <scope>NUCLEOTIDE SEQUENCE</scope>
    <source>
        <strain evidence="15">AP13</strain>
    </source>
</reference>
<protein>
    <recommendedName>
        <fullName evidence="17">Indole-2-monooxygenase</fullName>
    </recommendedName>
</protein>
<dbReference type="PANTHER" id="PTHR47955:SF14">
    <property type="entry name" value="OS01G0543600 PROTEIN"/>
    <property type="match status" value="1"/>
</dbReference>
<dbReference type="GO" id="GO:0020037">
    <property type="term" value="F:heme binding"/>
    <property type="evidence" value="ECO:0007669"/>
    <property type="project" value="InterPro"/>
</dbReference>
<gene>
    <name evidence="15" type="ORF">PVAP13_6NG129100</name>
</gene>
<dbReference type="FunFam" id="1.10.630.10:FF:000055">
    <property type="entry name" value="Cytochrome P450 71A26"/>
    <property type="match status" value="1"/>
</dbReference>
<dbReference type="GO" id="GO:0016705">
    <property type="term" value="F:oxidoreductase activity, acting on paired donors, with incorporation or reduction of molecular oxygen"/>
    <property type="evidence" value="ECO:0007669"/>
    <property type="project" value="InterPro"/>
</dbReference>
<feature type="binding site" description="axial binding residue" evidence="13">
    <location>
        <position position="492"/>
    </location>
    <ligand>
        <name>heme</name>
        <dbReference type="ChEBI" id="CHEBI:30413"/>
    </ligand>
    <ligandPart>
        <name>Fe</name>
        <dbReference type="ChEBI" id="CHEBI:18248"/>
    </ligandPart>
</feature>
<accession>A0A8T0QY24</accession>
<dbReference type="SUPFAM" id="SSF48264">
    <property type="entry name" value="Cytochrome P450"/>
    <property type="match status" value="1"/>
</dbReference>
<evidence type="ECO:0000313" key="16">
    <source>
        <dbReference type="Proteomes" id="UP000823388"/>
    </source>
</evidence>
<evidence type="ECO:0000256" key="12">
    <source>
        <dbReference type="ARBA" id="ARBA00023136"/>
    </source>
</evidence>
<dbReference type="Proteomes" id="UP000823388">
    <property type="component" value="Chromosome 6N"/>
</dbReference>
<keyword evidence="6" id="KW-0812">Transmembrane</keyword>
<keyword evidence="12" id="KW-0472">Membrane</keyword>
<evidence type="ECO:0000256" key="6">
    <source>
        <dbReference type="ARBA" id="ARBA00022692"/>
    </source>
</evidence>
<comment type="subcellular location">
    <subcellularLocation>
        <location evidence="2">Membrane</location>
    </subcellularLocation>
</comment>
<dbReference type="AlphaFoldDB" id="A0A8T0QY24"/>
<keyword evidence="10 13" id="KW-0408">Iron</keyword>
<dbReference type="Pfam" id="PF00067">
    <property type="entry name" value="p450"/>
    <property type="match status" value="1"/>
</dbReference>
<evidence type="ECO:0000313" key="15">
    <source>
        <dbReference type="EMBL" id="KAG2577869.1"/>
    </source>
</evidence>
<comment type="similarity">
    <text evidence="4 14">Belongs to the cytochrome P450 family.</text>
</comment>
<evidence type="ECO:0008006" key="17">
    <source>
        <dbReference type="Google" id="ProtNLM"/>
    </source>
</evidence>
<dbReference type="CDD" id="cd11072">
    <property type="entry name" value="CYP71-like"/>
    <property type="match status" value="1"/>
</dbReference>
<keyword evidence="11 14" id="KW-0503">Monooxygenase</keyword>
<dbReference type="InterPro" id="IPR001128">
    <property type="entry name" value="Cyt_P450"/>
</dbReference>